<dbReference type="Gene3D" id="3.40.50.720">
    <property type="entry name" value="NAD(P)-binding Rossmann-like Domain"/>
    <property type="match status" value="1"/>
</dbReference>
<evidence type="ECO:0000259" key="3">
    <source>
        <dbReference type="SMART" id="SM00829"/>
    </source>
</evidence>
<dbReference type="SUPFAM" id="SSF50129">
    <property type="entry name" value="GroES-like"/>
    <property type="match status" value="1"/>
</dbReference>
<comment type="caution">
    <text evidence="4">The sequence shown here is derived from an EMBL/GenBank/DDBJ whole genome shotgun (WGS) entry which is preliminary data.</text>
</comment>
<accession>A0ABR1I429</accession>
<dbReference type="Gene3D" id="3.90.180.10">
    <property type="entry name" value="Medium-chain alcohol dehydrogenases, catalytic domain"/>
    <property type="match status" value="1"/>
</dbReference>
<feature type="domain" description="Enoyl reductase (ER)" evidence="3">
    <location>
        <begin position="24"/>
        <end position="359"/>
    </location>
</feature>
<evidence type="ECO:0000313" key="4">
    <source>
        <dbReference type="EMBL" id="KAK7428230.1"/>
    </source>
</evidence>
<dbReference type="PANTHER" id="PTHR45348">
    <property type="entry name" value="HYPOTHETICAL OXIDOREDUCTASE (EUROFUNG)"/>
    <property type="match status" value="1"/>
</dbReference>
<dbReference type="InterPro" id="IPR036291">
    <property type="entry name" value="NAD(P)-bd_dom_sf"/>
</dbReference>
<keyword evidence="5" id="KW-1185">Reference proteome</keyword>
<dbReference type="InterPro" id="IPR020843">
    <property type="entry name" value="ER"/>
</dbReference>
<evidence type="ECO:0000256" key="1">
    <source>
        <dbReference type="ARBA" id="ARBA00008072"/>
    </source>
</evidence>
<dbReference type="InterPro" id="IPR047122">
    <property type="entry name" value="Trans-enoyl_RdTase-like"/>
</dbReference>
<dbReference type="EMBL" id="JAZAVK010000044">
    <property type="protein sequence ID" value="KAK7428230.1"/>
    <property type="molecule type" value="Genomic_DNA"/>
</dbReference>
<dbReference type="Proteomes" id="UP001498421">
    <property type="component" value="Unassembled WGS sequence"/>
</dbReference>
<evidence type="ECO:0000313" key="5">
    <source>
        <dbReference type="Proteomes" id="UP001498421"/>
    </source>
</evidence>
<dbReference type="InterPro" id="IPR013149">
    <property type="entry name" value="ADH-like_C"/>
</dbReference>
<dbReference type="SUPFAM" id="SSF51735">
    <property type="entry name" value="NAD(P)-binding Rossmann-fold domains"/>
    <property type="match status" value="1"/>
</dbReference>
<protein>
    <recommendedName>
        <fullName evidence="3">Enoyl reductase (ER) domain-containing protein</fullName>
    </recommendedName>
</protein>
<name>A0ABR1I429_9HYPO</name>
<keyword evidence="2" id="KW-0560">Oxidoreductase</keyword>
<sequence length="361" mass="38460">MKALVSNHSLLARVANLSLGKSFGRGADFKDVPVPKISDDEILVKVRTVALNPSDFKHIDVLSPPNSITGCDYAGEVAAVGSNAAKTWTIGDRVAGVVHGGLYPDRGAFAEYLKTDADLAWKIPAETTNAQATTYGVSASTAALCLFSRHGLPWPDETAETVQTASTDRPAIFIYAGSTSAGLFHIQLAKAAGYTVVTTASPHSFDLVKSYGADYVFSYRSPTVAEDIVKQFPNISKAVDCFSEGKSTDVCASVLKNKGGKVVVLLDRGKSKTPGVEYELVMAYTVFGRAFTWLPPIGPKWEANPSDRKLLVDFCAVLPELTKTVKPLPITMLDGGFDAILVGLNKLRAGEVSGSKLVINL</sequence>
<reference evidence="4 5" key="1">
    <citation type="journal article" date="2025" name="Microbiol. Resour. Announc.">
        <title>Draft genome sequences for Neonectria magnoliae and Neonectria punicea, canker pathogens of Liriodendron tulipifera and Acer saccharum in West Virginia.</title>
        <authorList>
            <person name="Petronek H.M."/>
            <person name="Kasson M.T."/>
            <person name="Metheny A.M."/>
            <person name="Stauder C.M."/>
            <person name="Lovett B."/>
            <person name="Lynch S.C."/>
            <person name="Garnas J.R."/>
            <person name="Kasson L.R."/>
            <person name="Stajich J.E."/>
        </authorList>
    </citation>
    <scope>NUCLEOTIDE SEQUENCE [LARGE SCALE GENOMIC DNA]</scope>
    <source>
        <strain evidence="4 5">NRRL 64651</strain>
    </source>
</reference>
<dbReference type="PANTHER" id="PTHR45348:SF7">
    <property type="entry name" value="ZINC BINDING OXIDOREDUCTASE, PUTATIVE-RELATED"/>
    <property type="match status" value="1"/>
</dbReference>
<dbReference type="SMART" id="SM00829">
    <property type="entry name" value="PKS_ER"/>
    <property type="match status" value="1"/>
</dbReference>
<proteinExistence type="inferred from homology"/>
<organism evidence="4 5">
    <name type="scientific">Neonectria magnoliae</name>
    <dbReference type="NCBI Taxonomy" id="2732573"/>
    <lineage>
        <taxon>Eukaryota</taxon>
        <taxon>Fungi</taxon>
        <taxon>Dikarya</taxon>
        <taxon>Ascomycota</taxon>
        <taxon>Pezizomycotina</taxon>
        <taxon>Sordariomycetes</taxon>
        <taxon>Hypocreomycetidae</taxon>
        <taxon>Hypocreales</taxon>
        <taxon>Nectriaceae</taxon>
        <taxon>Neonectria</taxon>
    </lineage>
</organism>
<gene>
    <name evidence="4" type="ORF">QQZ08_005296</name>
</gene>
<comment type="similarity">
    <text evidence="1">Belongs to the zinc-containing alcohol dehydrogenase family.</text>
</comment>
<dbReference type="Pfam" id="PF00107">
    <property type="entry name" value="ADH_zinc_N"/>
    <property type="match status" value="1"/>
</dbReference>
<dbReference type="CDD" id="cd08249">
    <property type="entry name" value="enoyl_reductase_like"/>
    <property type="match status" value="1"/>
</dbReference>
<dbReference type="Pfam" id="PF08240">
    <property type="entry name" value="ADH_N"/>
    <property type="match status" value="1"/>
</dbReference>
<dbReference type="InterPro" id="IPR013154">
    <property type="entry name" value="ADH-like_N"/>
</dbReference>
<evidence type="ECO:0000256" key="2">
    <source>
        <dbReference type="ARBA" id="ARBA00023002"/>
    </source>
</evidence>
<dbReference type="InterPro" id="IPR011032">
    <property type="entry name" value="GroES-like_sf"/>
</dbReference>